<organism evidence="1 2">
    <name type="scientific">Candidatus Chlamydia sanziniae</name>
    <dbReference type="NCBI Taxonomy" id="1806891"/>
    <lineage>
        <taxon>Bacteria</taxon>
        <taxon>Pseudomonadati</taxon>
        <taxon>Chlamydiota</taxon>
        <taxon>Chlamydiia</taxon>
        <taxon>Chlamydiales</taxon>
        <taxon>Chlamydiaceae</taxon>
        <taxon>Chlamydia/Chlamydophila group</taxon>
        <taxon>Chlamydia</taxon>
    </lineage>
</organism>
<reference evidence="1 2" key="1">
    <citation type="submission" date="2016-03" db="EMBL/GenBank/DDBJ databases">
        <title>Culture-independent genomics supports pathogen discovery for uncultivable bacteria within the genus Chlamydia.</title>
        <authorList>
            <person name="Taylor-Brown A."/>
            <person name="Bachmann N.L."/>
            <person name="Borel N."/>
            <person name="Polkinghorne A."/>
        </authorList>
    </citation>
    <scope>NUCLEOTIDE SEQUENCE [LARGE SCALE GENOMIC DNA]</scope>
    <source>
        <strain evidence="1 2">2742-308</strain>
    </source>
</reference>
<gene>
    <name evidence="1" type="ORF">Cs308_0875</name>
</gene>
<dbReference type="PATRIC" id="fig|1806891.3.peg.868"/>
<evidence type="ECO:0000313" key="2">
    <source>
        <dbReference type="Proteomes" id="UP000078162"/>
    </source>
</evidence>
<dbReference type="Proteomes" id="UP000078162">
    <property type="component" value="Chromosome"/>
</dbReference>
<dbReference type="EMBL" id="CP014639">
    <property type="protein sequence ID" value="ANH79045.1"/>
    <property type="molecule type" value="Genomic_DNA"/>
</dbReference>
<dbReference type="KEGG" id="csaz:Cs308_0875"/>
<protein>
    <submittedName>
        <fullName evidence="1">Uncharacterized protein</fullName>
    </submittedName>
</protein>
<name>A0A1A9HW28_9CHLA</name>
<evidence type="ECO:0000313" key="1">
    <source>
        <dbReference type="EMBL" id="ANH79045.1"/>
    </source>
</evidence>
<sequence length="347" mass="39817">MDVFRKFNRHTQFYVDSVDGIVKNFDHRFGDKGDKFKDNEELEQKLSSIAKRIVLSAQEFQCRGSTHSHYLKKTQWLPYKNEELEETKEWFAMLTSMDKRIAQLFFYMTPYEVQWEDFLAIIRYSEHHEGFGGVLLFCGPFERQCAYIRSINKALALPLLLGSSIVHSLRFYLACRKLSLIECKDLDVLGKDLGFLLQEYGVMFSLIFKEIMSIDLLNYRKLIKELKSSGNIQGCVYDNNVPSPAASLCSPIALRYSLANTIRGLALDVDFSTLKFMSPSILASTEQTVKALNSGGECFVFSSLSEFHIGVKVIIQLVHDGEISPEILNKNVMKVLMLKRKMHTMHV</sequence>
<dbReference type="RefSeq" id="WP_066482961.1">
    <property type="nucleotide sequence ID" value="NZ_CP014639.1"/>
</dbReference>
<dbReference type="OrthoDB" id="19141at2"/>
<proteinExistence type="predicted"/>
<accession>A0A1A9HW28</accession>
<dbReference type="AlphaFoldDB" id="A0A1A9HW28"/>
<dbReference type="STRING" id="1806891.Cs308_0875"/>
<keyword evidence="2" id="KW-1185">Reference proteome</keyword>